<proteinExistence type="predicted"/>
<organism evidence="2 3">
    <name type="scientific">Cupriavidus taiwanensis</name>
    <dbReference type="NCBI Taxonomy" id="164546"/>
    <lineage>
        <taxon>Bacteria</taxon>
        <taxon>Pseudomonadati</taxon>
        <taxon>Pseudomonadota</taxon>
        <taxon>Betaproteobacteria</taxon>
        <taxon>Burkholderiales</taxon>
        <taxon>Burkholderiaceae</taxon>
        <taxon>Cupriavidus</taxon>
    </lineage>
</organism>
<dbReference type="Proteomes" id="UP000256780">
    <property type="component" value="Chromosome CBM2587_b"/>
</dbReference>
<feature type="domain" description="DUF4124" evidence="1">
    <location>
        <begin position="8"/>
        <end position="48"/>
    </location>
</feature>
<reference evidence="2 3" key="1">
    <citation type="submission" date="2018-01" db="EMBL/GenBank/DDBJ databases">
        <authorList>
            <person name="Clerissi C."/>
        </authorList>
    </citation>
    <scope>NUCLEOTIDE SEQUENCE [LARGE SCALE GENOMIC DNA]</scope>
    <source>
        <strain evidence="2">Cupriavidus sp. LMG 19464</strain>
    </source>
</reference>
<dbReference type="InterPro" id="IPR025392">
    <property type="entry name" value="DUF4124"/>
</dbReference>
<comment type="caution">
    <text evidence="2">The sequence shown here is derived from an EMBL/GenBank/DDBJ whole genome shotgun (WGS) entry which is preliminary data.</text>
</comment>
<dbReference type="RefSeq" id="WP_116358048.1">
    <property type="nucleotide sequence ID" value="NZ_JABTYD010000080.1"/>
</dbReference>
<gene>
    <name evidence="2" type="ORF">CBM2587_B20057</name>
</gene>
<evidence type="ECO:0000313" key="2">
    <source>
        <dbReference type="EMBL" id="SOY61090.1"/>
    </source>
</evidence>
<dbReference type="Pfam" id="PF13511">
    <property type="entry name" value="DUF4124"/>
    <property type="match status" value="1"/>
</dbReference>
<evidence type="ECO:0000313" key="3">
    <source>
        <dbReference type="Proteomes" id="UP000256780"/>
    </source>
</evidence>
<dbReference type="OrthoDB" id="8965113at2"/>
<sequence>MLKYLTLAMFALATNASSQTIYQCRSPAGHVTLQDAPCQHGAKTEAVRKSIGQRNAEYRSEPSSFFDQEGQKRLASSIVCPSLRQSYLAAVSHSERAMLTNNFAQIQKASEAVQRAGAQMSRYRCE</sequence>
<dbReference type="AlphaFoldDB" id="A0A976A4L7"/>
<protein>
    <recommendedName>
        <fullName evidence="1">DUF4124 domain-containing protein</fullName>
    </recommendedName>
</protein>
<name>A0A976A4L7_9BURK</name>
<accession>A0A976A4L7</accession>
<dbReference type="EMBL" id="OFSQ01000031">
    <property type="protein sequence ID" value="SOY61090.1"/>
    <property type="molecule type" value="Genomic_DNA"/>
</dbReference>
<evidence type="ECO:0000259" key="1">
    <source>
        <dbReference type="Pfam" id="PF13511"/>
    </source>
</evidence>